<feature type="region of interest" description="Disordered" evidence="1">
    <location>
        <begin position="1"/>
        <end position="36"/>
    </location>
</feature>
<evidence type="ECO:0000313" key="3">
    <source>
        <dbReference type="EnsemblFungi" id="EJT69216"/>
    </source>
</evidence>
<dbReference type="EMBL" id="GL385404">
    <property type="protein sequence ID" value="EJT69216.1"/>
    <property type="molecule type" value="Genomic_DNA"/>
</dbReference>
<evidence type="ECO:0000313" key="4">
    <source>
        <dbReference type="Proteomes" id="UP000006039"/>
    </source>
</evidence>
<evidence type="ECO:0000313" key="2">
    <source>
        <dbReference type="EMBL" id="EJT69216.1"/>
    </source>
</evidence>
<reference evidence="3" key="5">
    <citation type="submission" date="2018-04" db="UniProtKB">
        <authorList>
            <consortium name="EnsemblFungi"/>
        </authorList>
    </citation>
    <scope>IDENTIFICATION</scope>
    <source>
        <strain evidence="3">R3-111a-1</strain>
    </source>
</reference>
<protein>
    <submittedName>
        <fullName evidence="2 3">Uncharacterized protein</fullName>
    </submittedName>
</protein>
<reference evidence="4" key="1">
    <citation type="submission" date="2010-07" db="EMBL/GenBank/DDBJ databases">
        <title>The genome sequence of Gaeumannomyces graminis var. tritici strain R3-111a-1.</title>
        <authorList>
            <consortium name="The Broad Institute Genome Sequencing Platform"/>
            <person name="Ma L.-J."/>
            <person name="Dead R."/>
            <person name="Young S."/>
            <person name="Zeng Q."/>
            <person name="Koehrsen M."/>
            <person name="Alvarado L."/>
            <person name="Berlin A."/>
            <person name="Chapman S.B."/>
            <person name="Chen Z."/>
            <person name="Freedman E."/>
            <person name="Gellesch M."/>
            <person name="Goldberg J."/>
            <person name="Griggs A."/>
            <person name="Gujja S."/>
            <person name="Heilman E.R."/>
            <person name="Heiman D."/>
            <person name="Hepburn T."/>
            <person name="Howarth C."/>
            <person name="Jen D."/>
            <person name="Larson L."/>
            <person name="Mehta T."/>
            <person name="Neiman D."/>
            <person name="Pearson M."/>
            <person name="Roberts A."/>
            <person name="Saif S."/>
            <person name="Shea T."/>
            <person name="Shenoy N."/>
            <person name="Sisk P."/>
            <person name="Stolte C."/>
            <person name="Sykes S."/>
            <person name="Walk T."/>
            <person name="White J."/>
            <person name="Yandava C."/>
            <person name="Haas B."/>
            <person name="Nusbaum C."/>
            <person name="Birren B."/>
        </authorList>
    </citation>
    <scope>NUCLEOTIDE SEQUENCE [LARGE SCALE GENOMIC DNA]</scope>
    <source>
        <strain evidence="4">R3-111a-1</strain>
    </source>
</reference>
<dbReference type="GeneID" id="20353294"/>
<reference evidence="2" key="2">
    <citation type="submission" date="2010-07" db="EMBL/GenBank/DDBJ databases">
        <authorList>
            <consortium name="The Broad Institute Genome Sequencing Platform"/>
            <consortium name="Broad Institute Genome Sequencing Center for Infectious Disease"/>
            <person name="Ma L.-J."/>
            <person name="Dead R."/>
            <person name="Young S."/>
            <person name="Zeng Q."/>
            <person name="Koehrsen M."/>
            <person name="Alvarado L."/>
            <person name="Berlin A."/>
            <person name="Chapman S.B."/>
            <person name="Chen Z."/>
            <person name="Freedman E."/>
            <person name="Gellesch M."/>
            <person name="Goldberg J."/>
            <person name="Griggs A."/>
            <person name="Gujja S."/>
            <person name="Heilman E.R."/>
            <person name="Heiman D."/>
            <person name="Hepburn T."/>
            <person name="Howarth C."/>
            <person name="Jen D."/>
            <person name="Larson L."/>
            <person name="Mehta T."/>
            <person name="Neiman D."/>
            <person name="Pearson M."/>
            <person name="Roberts A."/>
            <person name="Saif S."/>
            <person name="Shea T."/>
            <person name="Shenoy N."/>
            <person name="Sisk P."/>
            <person name="Stolte C."/>
            <person name="Sykes S."/>
            <person name="Walk T."/>
            <person name="White J."/>
            <person name="Yandava C."/>
            <person name="Haas B."/>
            <person name="Nusbaum C."/>
            <person name="Birren B."/>
        </authorList>
    </citation>
    <scope>NUCLEOTIDE SEQUENCE</scope>
    <source>
        <strain evidence="2">R3-111a-1</strain>
    </source>
</reference>
<dbReference type="EnsemblFungi" id="EJT69216">
    <property type="protein sequence ID" value="EJT69216"/>
    <property type="gene ID" value="GGTG_12836"/>
</dbReference>
<dbReference type="HOGENOM" id="CLU_1326444_0_0_1"/>
<reference evidence="3" key="4">
    <citation type="journal article" date="2015" name="G3 (Bethesda)">
        <title>Genome sequences of three phytopathogenic species of the Magnaporthaceae family of fungi.</title>
        <authorList>
            <person name="Okagaki L.H."/>
            <person name="Nunes C.C."/>
            <person name="Sailsbery J."/>
            <person name="Clay B."/>
            <person name="Brown D."/>
            <person name="John T."/>
            <person name="Oh Y."/>
            <person name="Young N."/>
            <person name="Fitzgerald M."/>
            <person name="Haas B.J."/>
            <person name="Zeng Q."/>
            <person name="Young S."/>
            <person name="Adiconis X."/>
            <person name="Fan L."/>
            <person name="Levin J.Z."/>
            <person name="Mitchell T.K."/>
            <person name="Okubara P.A."/>
            <person name="Farman M.L."/>
            <person name="Kohn L.M."/>
            <person name="Birren B."/>
            <person name="Ma L.-J."/>
            <person name="Dean R.A."/>
        </authorList>
    </citation>
    <scope>NUCLEOTIDE SEQUENCE</scope>
    <source>
        <strain evidence="3">R3-111a-1</strain>
    </source>
</reference>
<sequence>MADGIPITRRGNHADPSSAHSGTTRNIRANDEPETLEQTEARTAYFDWKRLLRLQLGSIYGNGLSSLDNFWGRAADILDGDGRDWHQMLVKDLMDETSSGRQYINTTIALDVMAKDSPSTRRSIADNFIKAMAHPSLLDCLSVGTYVGELYHIASGANGAAALDLIAKYCKKLTSSYEKALGIHALESIETSFKRASTLVGELLRRR</sequence>
<dbReference type="OrthoDB" id="4348710at2759"/>
<name>J3PH56_GAET3</name>
<organism evidence="2">
    <name type="scientific">Gaeumannomyces tritici (strain R3-111a-1)</name>
    <name type="common">Wheat and barley take-all root rot fungus</name>
    <name type="synonym">Gaeumannomyces graminis var. tritici</name>
    <dbReference type="NCBI Taxonomy" id="644352"/>
    <lineage>
        <taxon>Eukaryota</taxon>
        <taxon>Fungi</taxon>
        <taxon>Dikarya</taxon>
        <taxon>Ascomycota</taxon>
        <taxon>Pezizomycotina</taxon>
        <taxon>Sordariomycetes</taxon>
        <taxon>Sordariomycetidae</taxon>
        <taxon>Magnaporthales</taxon>
        <taxon>Magnaporthaceae</taxon>
        <taxon>Gaeumannomyces</taxon>
    </lineage>
</organism>
<accession>J3PH56</accession>
<dbReference type="Proteomes" id="UP000006039">
    <property type="component" value="Unassembled WGS sequence"/>
</dbReference>
<dbReference type="AlphaFoldDB" id="J3PH56"/>
<proteinExistence type="predicted"/>
<keyword evidence="4" id="KW-1185">Reference proteome</keyword>
<dbReference type="VEuPathDB" id="FungiDB:GGTG_12836"/>
<reference evidence="2" key="3">
    <citation type="submission" date="2010-09" db="EMBL/GenBank/DDBJ databases">
        <title>Annotation of Gaeumannomyces graminis var. tritici R3-111a-1.</title>
        <authorList>
            <consortium name="The Broad Institute Genome Sequencing Platform"/>
            <person name="Ma L.-J."/>
            <person name="Dead R."/>
            <person name="Young S.K."/>
            <person name="Zeng Q."/>
            <person name="Gargeya S."/>
            <person name="Fitzgerald M."/>
            <person name="Haas B."/>
            <person name="Abouelleil A."/>
            <person name="Alvarado L."/>
            <person name="Arachchi H.M."/>
            <person name="Berlin A."/>
            <person name="Brown A."/>
            <person name="Chapman S.B."/>
            <person name="Chen Z."/>
            <person name="Dunbar C."/>
            <person name="Freedman E."/>
            <person name="Gearin G."/>
            <person name="Gellesch M."/>
            <person name="Goldberg J."/>
            <person name="Griggs A."/>
            <person name="Gujja S."/>
            <person name="Heiman D."/>
            <person name="Howarth C."/>
            <person name="Larson L."/>
            <person name="Lui A."/>
            <person name="MacDonald P.J.P."/>
            <person name="Mehta T."/>
            <person name="Montmayeur A."/>
            <person name="Murphy C."/>
            <person name="Neiman D."/>
            <person name="Pearson M."/>
            <person name="Priest M."/>
            <person name="Roberts A."/>
            <person name="Saif S."/>
            <person name="Shea T."/>
            <person name="Shenoy N."/>
            <person name="Sisk P."/>
            <person name="Stolte C."/>
            <person name="Sykes S."/>
            <person name="Yandava C."/>
            <person name="Wortman J."/>
            <person name="Nusbaum C."/>
            <person name="Birren B."/>
        </authorList>
    </citation>
    <scope>NUCLEOTIDE SEQUENCE</scope>
    <source>
        <strain evidence="2">R3-111a-1</strain>
    </source>
</reference>
<evidence type="ECO:0000256" key="1">
    <source>
        <dbReference type="SAM" id="MobiDB-lite"/>
    </source>
</evidence>
<dbReference type="RefSeq" id="XP_009229001.1">
    <property type="nucleotide sequence ID" value="XM_009230737.1"/>
</dbReference>
<feature type="compositionally biased region" description="Polar residues" evidence="1">
    <location>
        <begin position="18"/>
        <end position="27"/>
    </location>
</feature>
<gene>
    <name evidence="3" type="primary">20353294</name>
    <name evidence="2" type="ORF">GGTG_12836</name>
</gene>